<organism evidence="2 3">
    <name type="scientific">Portunus trituberculatus</name>
    <name type="common">Swimming crab</name>
    <name type="synonym">Neptunus trituberculatus</name>
    <dbReference type="NCBI Taxonomy" id="210409"/>
    <lineage>
        <taxon>Eukaryota</taxon>
        <taxon>Metazoa</taxon>
        <taxon>Ecdysozoa</taxon>
        <taxon>Arthropoda</taxon>
        <taxon>Crustacea</taxon>
        <taxon>Multicrustacea</taxon>
        <taxon>Malacostraca</taxon>
        <taxon>Eumalacostraca</taxon>
        <taxon>Eucarida</taxon>
        <taxon>Decapoda</taxon>
        <taxon>Pleocyemata</taxon>
        <taxon>Brachyura</taxon>
        <taxon>Eubrachyura</taxon>
        <taxon>Portunoidea</taxon>
        <taxon>Portunidae</taxon>
        <taxon>Portuninae</taxon>
        <taxon>Portunus</taxon>
    </lineage>
</organism>
<feature type="region of interest" description="Disordered" evidence="1">
    <location>
        <begin position="18"/>
        <end position="71"/>
    </location>
</feature>
<dbReference type="Proteomes" id="UP000324222">
    <property type="component" value="Unassembled WGS sequence"/>
</dbReference>
<keyword evidence="3" id="KW-1185">Reference proteome</keyword>
<reference evidence="2 3" key="1">
    <citation type="submission" date="2019-05" db="EMBL/GenBank/DDBJ databases">
        <title>Another draft genome of Portunus trituberculatus and its Hox gene families provides insights of decapod evolution.</title>
        <authorList>
            <person name="Jeong J.-H."/>
            <person name="Song I."/>
            <person name="Kim S."/>
            <person name="Choi T."/>
            <person name="Kim D."/>
            <person name="Ryu S."/>
            <person name="Kim W."/>
        </authorList>
    </citation>
    <scope>NUCLEOTIDE SEQUENCE [LARGE SCALE GENOMIC DNA]</scope>
    <source>
        <tissue evidence="2">Muscle</tissue>
    </source>
</reference>
<feature type="compositionally biased region" description="Low complexity" evidence="1">
    <location>
        <begin position="46"/>
        <end position="56"/>
    </location>
</feature>
<sequence length="100" mass="11083">MRPLKQISRQPALSWLIKTDSSVTRGPDKQHAITSCPHARPHAAKHPPTSYPSPHTTTPPPPQHGGHLSRHTCSGRCSRYLAWLFLTSSVLRQISTKGFV</sequence>
<name>A0A5B7HTQ8_PORTR</name>
<proteinExistence type="predicted"/>
<gene>
    <name evidence="2" type="ORF">E2C01_066939</name>
</gene>
<dbReference type="AlphaFoldDB" id="A0A5B7HTQ8"/>
<protein>
    <submittedName>
        <fullName evidence="2">Uncharacterized protein</fullName>
    </submittedName>
</protein>
<evidence type="ECO:0000313" key="2">
    <source>
        <dbReference type="EMBL" id="MPC72627.1"/>
    </source>
</evidence>
<dbReference type="EMBL" id="VSRR010035078">
    <property type="protein sequence ID" value="MPC72627.1"/>
    <property type="molecule type" value="Genomic_DNA"/>
</dbReference>
<comment type="caution">
    <text evidence="2">The sequence shown here is derived from an EMBL/GenBank/DDBJ whole genome shotgun (WGS) entry which is preliminary data.</text>
</comment>
<evidence type="ECO:0000256" key="1">
    <source>
        <dbReference type="SAM" id="MobiDB-lite"/>
    </source>
</evidence>
<accession>A0A5B7HTQ8</accession>
<evidence type="ECO:0000313" key="3">
    <source>
        <dbReference type="Proteomes" id="UP000324222"/>
    </source>
</evidence>